<gene>
    <name evidence="1" type="ORF">LNL84_07385</name>
</gene>
<accession>A0A9X1WCI5</accession>
<sequence>MHYRSILRHSIIAVFATLVLIGCFSSTSKQPVLQEYLNRIASVQDEAPLSPPQSLPIELPNKRELLQPIERVTVGLIDSYQLRQCGLFQLIANKNSILGKVADPFRDFDYQIQLIAGLQSCLSEAKLEPELHEQLTTIQQQKIGQIHLHYFNLIFTSETMRQQLSGGSWLSNENNISTQMIKPALVQLSIIQKDIIEKSYLNSDYQVVKISDYQEMLDKVALLGKLTYSLQTTTQWLNITTAQLNKHDSKIRCGKNANTTKFKYMVNVFNRYYVQEVQPYVSFLDRQYQIIASQLSVFEPQQTVNLPRIDYPLKKSYSMFIIANRNHVKYWSKLFKRCNTSVQSVRIN</sequence>
<dbReference type="PROSITE" id="PS51257">
    <property type="entry name" value="PROKAR_LIPOPROTEIN"/>
    <property type="match status" value="1"/>
</dbReference>
<comment type="caution">
    <text evidence="1">The sequence shown here is derived from an EMBL/GenBank/DDBJ whole genome shotgun (WGS) entry which is preliminary data.</text>
</comment>
<dbReference type="InterPro" id="IPR021431">
    <property type="entry name" value="DUF3080"/>
</dbReference>
<dbReference type="EMBL" id="JAJNNZ010000004">
    <property type="protein sequence ID" value="MCJ2376658.1"/>
    <property type="molecule type" value="Genomic_DNA"/>
</dbReference>
<dbReference type="Proteomes" id="UP001139488">
    <property type="component" value="Unassembled WGS sequence"/>
</dbReference>
<evidence type="ECO:0000313" key="1">
    <source>
        <dbReference type="EMBL" id="MCJ2376658.1"/>
    </source>
</evidence>
<dbReference type="RefSeq" id="WP_244356409.1">
    <property type="nucleotide sequence ID" value="NZ_JAJNNZ010000004.1"/>
</dbReference>
<dbReference type="AlphaFoldDB" id="A0A9X1WCI5"/>
<organism evidence="1 2">
    <name type="scientific">Vibrio gelatinilyticus</name>
    <dbReference type="NCBI Taxonomy" id="2893468"/>
    <lineage>
        <taxon>Bacteria</taxon>
        <taxon>Pseudomonadati</taxon>
        <taxon>Pseudomonadota</taxon>
        <taxon>Gammaproteobacteria</taxon>
        <taxon>Vibrionales</taxon>
        <taxon>Vibrionaceae</taxon>
        <taxon>Vibrio</taxon>
    </lineage>
</organism>
<reference evidence="1" key="1">
    <citation type="submission" date="2021-11" db="EMBL/GenBank/DDBJ databases">
        <title>Vibrio ZSDE26 sp. nov. and Vibrio ZSDZ34 sp. nov., isolated from coastal seawater in Qingdao.</title>
        <authorList>
            <person name="Zhang P."/>
        </authorList>
    </citation>
    <scope>NUCLEOTIDE SEQUENCE</scope>
    <source>
        <strain evidence="1">ZSDZ34</strain>
    </source>
</reference>
<proteinExistence type="predicted"/>
<dbReference type="Pfam" id="PF11279">
    <property type="entry name" value="DUF3080"/>
    <property type="match status" value="1"/>
</dbReference>
<keyword evidence="2" id="KW-1185">Reference proteome</keyword>
<evidence type="ECO:0000313" key="2">
    <source>
        <dbReference type="Proteomes" id="UP001139488"/>
    </source>
</evidence>
<protein>
    <submittedName>
        <fullName evidence="1">DUF3080 domain-containing protein</fullName>
    </submittedName>
</protein>
<name>A0A9X1WCI5_9VIBR</name>